<evidence type="ECO:0000256" key="4">
    <source>
        <dbReference type="ARBA" id="ARBA00022795"/>
    </source>
</evidence>
<evidence type="ECO:0000256" key="7">
    <source>
        <dbReference type="ARBA" id="ARBA00024739"/>
    </source>
</evidence>
<sequence length="114" mass="11906">MKIDQPAKSLNSVSNQANVAPNKDSVPRAASTDAAATGAVSNASLPQPAAQSSLAAQVRQLQSQLLQPGEGDFDAARVADIRQAISEGRYQVNPEKIADGLLDTVRDLLGKRPS</sequence>
<dbReference type="AlphaFoldDB" id="A0A127QFD7"/>
<keyword evidence="4" id="KW-1005">Bacterial flagellum biogenesis</keyword>
<keyword evidence="3" id="KW-0678">Repressor</keyword>
<proteinExistence type="inferred from homology"/>
<comment type="similarity">
    <text evidence="1">Belongs to the FlgM family.</text>
</comment>
<evidence type="ECO:0000256" key="3">
    <source>
        <dbReference type="ARBA" id="ARBA00022491"/>
    </source>
</evidence>
<dbReference type="SUPFAM" id="SSF101498">
    <property type="entry name" value="Anti-sigma factor FlgM"/>
    <property type="match status" value="1"/>
</dbReference>
<gene>
    <name evidence="11" type="primary">flgM</name>
    <name evidence="11" type="ORF">CAter282_0924</name>
</gene>
<evidence type="ECO:0000256" key="8">
    <source>
        <dbReference type="ARBA" id="ARBA00030117"/>
    </source>
</evidence>
<evidence type="ECO:0000256" key="2">
    <source>
        <dbReference type="ARBA" id="ARBA00017823"/>
    </source>
</evidence>
<dbReference type="EMBL" id="CP013235">
    <property type="protein sequence ID" value="AMP08724.1"/>
    <property type="molecule type" value="Genomic_DNA"/>
</dbReference>
<feature type="compositionally biased region" description="Polar residues" evidence="9">
    <location>
        <begin position="8"/>
        <end position="19"/>
    </location>
</feature>
<dbReference type="InterPro" id="IPR031316">
    <property type="entry name" value="FlgM_C"/>
</dbReference>
<dbReference type="NCBIfam" id="TIGR03824">
    <property type="entry name" value="FlgM_jcvi"/>
    <property type="match status" value="1"/>
</dbReference>
<name>A0A127QFD7_9BURK</name>
<comment type="function">
    <text evidence="7">Responsible for the coupling of flagellin expression to flagellar assembly by preventing expression of the flagellin genes when a component of the middle class of proteins is defective. It negatively regulates flagellar genes by inhibiting the activity of FliA by directly binding to FliA.</text>
</comment>
<dbReference type="Pfam" id="PF04316">
    <property type="entry name" value="FlgM"/>
    <property type="match status" value="1"/>
</dbReference>
<dbReference type="GO" id="GO:0044781">
    <property type="term" value="P:bacterial-type flagellum organization"/>
    <property type="evidence" value="ECO:0007669"/>
    <property type="project" value="UniProtKB-KW"/>
</dbReference>
<keyword evidence="12" id="KW-1185">Reference proteome</keyword>
<evidence type="ECO:0000313" key="11">
    <source>
        <dbReference type="EMBL" id="AMP08724.1"/>
    </source>
</evidence>
<feature type="domain" description="Anti-sigma-28 factor FlgM C-terminal" evidence="10">
    <location>
        <begin position="52"/>
        <end position="103"/>
    </location>
</feature>
<dbReference type="InterPro" id="IPR035890">
    <property type="entry name" value="Anti-sigma-28_factor_FlgM_sf"/>
</dbReference>
<keyword evidence="6" id="KW-0804">Transcription</keyword>
<organism evidence="11 12">
    <name type="scientific">Collimonas arenae</name>
    <dbReference type="NCBI Taxonomy" id="279058"/>
    <lineage>
        <taxon>Bacteria</taxon>
        <taxon>Pseudomonadati</taxon>
        <taxon>Pseudomonadota</taxon>
        <taxon>Betaproteobacteria</taxon>
        <taxon>Burkholderiales</taxon>
        <taxon>Oxalobacteraceae</taxon>
        <taxon>Collimonas</taxon>
    </lineage>
</organism>
<evidence type="ECO:0000256" key="9">
    <source>
        <dbReference type="SAM" id="MobiDB-lite"/>
    </source>
</evidence>
<evidence type="ECO:0000313" key="12">
    <source>
        <dbReference type="Proteomes" id="UP000071778"/>
    </source>
</evidence>
<protein>
    <recommendedName>
        <fullName evidence="2">Negative regulator of flagellin synthesis</fullName>
    </recommendedName>
    <alternativeName>
        <fullName evidence="8">Anti-sigma-28 factor</fullName>
    </alternativeName>
</protein>
<keyword evidence="11" id="KW-0282">Flagellum</keyword>
<evidence type="ECO:0000256" key="6">
    <source>
        <dbReference type="ARBA" id="ARBA00023163"/>
    </source>
</evidence>
<dbReference type="PATRIC" id="fig|279058.17.peg.996"/>
<feature type="compositionally biased region" description="Low complexity" evidence="9">
    <location>
        <begin position="29"/>
        <end position="51"/>
    </location>
</feature>
<evidence type="ECO:0000256" key="1">
    <source>
        <dbReference type="ARBA" id="ARBA00005322"/>
    </source>
</evidence>
<dbReference type="GO" id="GO:0045892">
    <property type="term" value="P:negative regulation of DNA-templated transcription"/>
    <property type="evidence" value="ECO:0007669"/>
    <property type="project" value="InterPro"/>
</dbReference>
<dbReference type="InterPro" id="IPR007412">
    <property type="entry name" value="FlgM"/>
</dbReference>
<feature type="region of interest" description="Disordered" evidence="9">
    <location>
        <begin position="1"/>
        <end position="51"/>
    </location>
</feature>
<dbReference type="Proteomes" id="UP000071778">
    <property type="component" value="Chromosome"/>
</dbReference>
<accession>A0A127QFD7</accession>
<keyword evidence="5" id="KW-0805">Transcription regulation</keyword>
<reference evidence="11 12" key="1">
    <citation type="submission" date="2015-11" db="EMBL/GenBank/DDBJ databases">
        <title>Exploring the genomic traits of fungus-feeding bacterial genus Collimonas.</title>
        <authorList>
            <person name="Song C."/>
            <person name="Schmidt R."/>
            <person name="de Jager V."/>
            <person name="Krzyzanowska D."/>
            <person name="Jongedijk E."/>
            <person name="Cankar K."/>
            <person name="Beekwilder J."/>
            <person name="van Veen A."/>
            <person name="de Boer W."/>
            <person name="van Veen J.A."/>
            <person name="Garbeva P."/>
        </authorList>
    </citation>
    <scope>NUCLEOTIDE SEQUENCE [LARGE SCALE GENOMIC DNA]</scope>
    <source>
        <strain evidence="11 12">Ter282</strain>
    </source>
</reference>
<keyword evidence="11" id="KW-0969">Cilium</keyword>
<dbReference type="RefSeq" id="WP_164840411.1">
    <property type="nucleotide sequence ID" value="NZ_CP013233.1"/>
</dbReference>
<evidence type="ECO:0000259" key="10">
    <source>
        <dbReference type="Pfam" id="PF04316"/>
    </source>
</evidence>
<keyword evidence="11" id="KW-0966">Cell projection</keyword>
<evidence type="ECO:0000256" key="5">
    <source>
        <dbReference type="ARBA" id="ARBA00023015"/>
    </source>
</evidence>